<dbReference type="Gene3D" id="3.40.50.1390">
    <property type="entry name" value="Resolvase, N-terminal catalytic domain"/>
    <property type="match status" value="1"/>
</dbReference>
<dbReference type="Pfam" id="PF13408">
    <property type="entry name" value="Zn_ribbon_recom"/>
    <property type="match status" value="1"/>
</dbReference>
<dbReference type="SMART" id="SM00857">
    <property type="entry name" value="Resolvase"/>
    <property type="match status" value="1"/>
</dbReference>
<sequence length="524" mass="58863">MTQKTAIIYLRVSSVQQARKELPVESQLQYAQAKAKELGAVVVAIFTDNGISGRSDKRVDFQEAIAYCELNKPDYFIAWDTARFARNRIDAALYKRELRKHGTDVVYVSMSIDTKTDEGWFVEALLEVMDESTSRRISKDTKRSMMKNAEEGYFNGGRAPFGYKTVADGNRKRVDVLESEAVIVREIFALCQRGTGAQSIAVSMNNSGHTNRGRPWAKSTITNLLKNHAYAGYTIFNRRKHHSKTMEPEANWIKTKSRPAIIDEAVFMQIQQQITARAPVLDAGSPKSGHLFTGLLKCGICGCAMHIESATGRSKQYFYYRCGEAKRGGSCEGRRISAPAIDDFVAQTILNKILTADRVSTIIREIEKATGNWWKDREQRRETIVAEIRGAEKKRSNLFSVLELHGKDAPNLGDITIRLRAIKEQIETLERDLVTLEAASDPDLDINQEEIVQAANVIRTMVINCDDPRTVRTFFGTFVSKVVLEAAQIAIHYDPAKIMNHGISVVHNKNRWLPDLDSNQGPAD</sequence>
<name>A0ABM5Z3F3_9BURK</name>
<dbReference type="RefSeq" id="WP_417924899.1">
    <property type="nucleotide sequence ID" value="NZ_CP013236.1"/>
</dbReference>
<dbReference type="InterPro" id="IPR006119">
    <property type="entry name" value="Resolv_N"/>
</dbReference>
<proteinExistence type="predicted"/>
<keyword evidence="3" id="KW-0233">DNA recombination</keyword>
<dbReference type="InterPro" id="IPR006118">
    <property type="entry name" value="Recombinase_CS"/>
</dbReference>
<dbReference type="PANTHER" id="PTHR30461">
    <property type="entry name" value="DNA-INVERTASE FROM LAMBDOID PROPHAGE"/>
    <property type="match status" value="1"/>
</dbReference>
<feature type="domain" description="Resolvase/invertase-type recombinase catalytic" evidence="6">
    <location>
        <begin position="5"/>
        <end position="152"/>
    </location>
</feature>
<organism evidence="8 9">
    <name type="scientific">Collimonas pratensis</name>
    <dbReference type="NCBI Taxonomy" id="279113"/>
    <lineage>
        <taxon>Bacteria</taxon>
        <taxon>Pseudomonadati</taxon>
        <taxon>Pseudomonadota</taxon>
        <taxon>Betaproteobacteria</taxon>
        <taxon>Burkholderiales</taxon>
        <taxon>Oxalobacteraceae</taxon>
        <taxon>Collimonas</taxon>
    </lineage>
</organism>
<dbReference type="InterPro" id="IPR036162">
    <property type="entry name" value="Resolvase-like_N_sf"/>
</dbReference>
<dbReference type="InterPro" id="IPR025827">
    <property type="entry name" value="Zn_ribbon_recom_dom"/>
</dbReference>
<evidence type="ECO:0000313" key="8">
    <source>
        <dbReference type="EMBL" id="AMP13709.1"/>
    </source>
</evidence>
<dbReference type="SUPFAM" id="SSF53041">
    <property type="entry name" value="Resolvase-like"/>
    <property type="match status" value="1"/>
</dbReference>
<dbReference type="InterPro" id="IPR050639">
    <property type="entry name" value="SSR_resolvase"/>
</dbReference>
<feature type="domain" description="Recombinase" evidence="7">
    <location>
        <begin position="160"/>
        <end position="280"/>
    </location>
</feature>
<dbReference type="PANTHER" id="PTHR30461:SF23">
    <property type="entry name" value="DNA RECOMBINASE-RELATED"/>
    <property type="match status" value="1"/>
</dbReference>
<keyword evidence="9" id="KW-1185">Reference proteome</keyword>
<accession>A0ABM5Z3F3</accession>
<evidence type="ECO:0000256" key="4">
    <source>
        <dbReference type="PROSITE-ProRule" id="PRU10137"/>
    </source>
</evidence>
<keyword evidence="2" id="KW-0238">DNA-binding</keyword>
<evidence type="ECO:0000256" key="1">
    <source>
        <dbReference type="ARBA" id="ARBA00022908"/>
    </source>
</evidence>
<dbReference type="Proteomes" id="UP000074914">
    <property type="component" value="Chromosome"/>
</dbReference>
<dbReference type="PROSITE" id="PS51737">
    <property type="entry name" value="RECOMBINASE_DNA_BIND"/>
    <property type="match status" value="1"/>
</dbReference>
<dbReference type="EMBL" id="CP013236">
    <property type="protein sequence ID" value="AMP13709.1"/>
    <property type="molecule type" value="Genomic_DNA"/>
</dbReference>
<dbReference type="Gene3D" id="3.90.1750.20">
    <property type="entry name" value="Putative Large Serine Recombinase, Chain B, Domain 2"/>
    <property type="match status" value="1"/>
</dbReference>
<dbReference type="Pfam" id="PF00239">
    <property type="entry name" value="Resolvase"/>
    <property type="match status" value="1"/>
</dbReference>
<dbReference type="InterPro" id="IPR038109">
    <property type="entry name" value="DNA_bind_recomb_sf"/>
</dbReference>
<evidence type="ECO:0000256" key="5">
    <source>
        <dbReference type="SAM" id="Coils"/>
    </source>
</evidence>
<gene>
    <name evidence="8" type="ORF">CPter291_1436</name>
</gene>
<dbReference type="Pfam" id="PF07508">
    <property type="entry name" value="Recombinase"/>
    <property type="match status" value="1"/>
</dbReference>
<dbReference type="CDD" id="cd00338">
    <property type="entry name" value="Ser_Recombinase"/>
    <property type="match status" value="1"/>
</dbReference>
<dbReference type="InterPro" id="IPR011109">
    <property type="entry name" value="DNA_bind_recombinase_dom"/>
</dbReference>
<keyword evidence="1" id="KW-0229">DNA integration</keyword>
<evidence type="ECO:0000313" key="9">
    <source>
        <dbReference type="Proteomes" id="UP000074914"/>
    </source>
</evidence>
<keyword evidence="5" id="KW-0175">Coiled coil</keyword>
<dbReference type="PROSITE" id="PS00397">
    <property type="entry name" value="RECOMBINASES_1"/>
    <property type="match status" value="1"/>
</dbReference>
<evidence type="ECO:0000256" key="2">
    <source>
        <dbReference type="ARBA" id="ARBA00023125"/>
    </source>
</evidence>
<protein>
    <submittedName>
        <fullName evidence="8">Recombinase family protein</fullName>
    </submittedName>
</protein>
<reference evidence="8 9" key="1">
    <citation type="submission" date="2015-11" db="EMBL/GenBank/DDBJ databases">
        <title>Exploring the genomic traits of fungus-feeding bacterial genus Collimonas.</title>
        <authorList>
            <person name="Song C."/>
            <person name="Schmidt R."/>
            <person name="de Jager V."/>
            <person name="Krzyzanowska D."/>
            <person name="Jongedijk E."/>
            <person name="Cankar K."/>
            <person name="Beekwilder J."/>
            <person name="van Veen A."/>
            <person name="de Boer W."/>
            <person name="van Veen J.A."/>
            <person name="Garbeva P."/>
        </authorList>
    </citation>
    <scope>NUCLEOTIDE SEQUENCE [LARGE SCALE GENOMIC DNA]</scope>
    <source>
        <strain evidence="8 9">Ter291</strain>
    </source>
</reference>
<evidence type="ECO:0000259" key="6">
    <source>
        <dbReference type="PROSITE" id="PS51736"/>
    </source>
</evidence>
<evidence type="ECO:0000259" key="7">
    <source>
        <dbReference type="PROSITE" id="PS51737"/>
    </source>
</evidence>
<feature type="coiled-coil region" evidence="5">
    <location>
        <begin position="412"/>
        <end position="439"/>
    </location>
</feature>
<feature type="active site" description="O-(5'-phospho-DNA)-serine intermediate" evidence="4">
    <location>
        <position position="13"/>
    </location>
</feature>
<dbReference type="PROSITE" id="PS51736">
    <property type="entry name" value="RECOMBINASES_3"/>
    <property type="match status" value="1"/>
</dbReference>
<evidence type="ECO:0000256" key="3">
    <source>
        <dbReference type="ARBA" id="ARBA00023172"/>
    </source>
</evidence>